<dbReference type="InterPro" id="IPR019870">
    <property type="entry name" value="Se_metab_YedF"/>
</dbReference>
<evidence type="ECO:0000259" key="1">
    <source>
        <dbReference type="Pfam" id="PF01206"/>
    </source>
</evidence>
<protein>
    <submittedName>
        <fullName evidence="2">Sulfurtransferase-like selenium metabolism protein YedF</fullName>
    </submittedName>
</protein>
<organism evidence="2 3">
    <name type="scientific">Candidatus Enterenecus faecium</name>
    <dbReference type="NCBI Taxonomy" id="2840780"/>
    <lineage>
        <taxon>Bacteria</taxon>
        <taxon>Bacillati</taxon>
        <taxon>Bacillota</taxon>
        <taxon>Clostridia</taxon>
        <taxon>Eubacteriales</taxon>
        <taxon>Candidatus Enterenecus</taxon>
    </lineage>
</organism>
<sequence length="207" mass="21998">MEVLVDARGKACPLPVIETRNALREHGAPVVTLVDNDIARQNVEKMARQMGLNAATQQEEGGWRITLTAAGQGFDPDSQEVEDLMENIPPCTVPVQGPTVVVLSSDQMGTGDEVLGRALMKGFVYALTQLDEAPDTVLLYNGGAKLSVEGAETVADLKTLEEAGAEILTCGTCLNHYGLTEKLAVGSVTNMYVIAETMAKAGKVIRP</sequence>
<feature type="domain" description="UPF0033" evidence="1">
    <location>
        <begin position="5"/>
        <end position="68"/>
    </location>
</feature>
<dbReference type="SUPFAM" id="SSF64307">
    <property type="entry name" value="SirA-like"/>
    <property type="match status" value="1"/>
</dbReference>
<dbReference type="Proteomes" id="UP000886879">
    <property type="component" value="Unassembled WGS sequence"/>
</dbReference>
<dbReference type="Pfam" id="PF01206">
    <property type="entry name" value="TusA"/>
    <property type="match status" value="1"/>
</dbReference>
<dbReference type="EMBL" id="DVFO01000048">
    <property type="protein sequence ID" value="HIQ60954.1"/>
    <property type="molecule type" value="Genomic_DNA"/>
</dbReference>
<gene>
    <name evidence="2" type="primary">yedF</name>
    <name evidence="2" type="ORF">IAD31_05105</name>
</gene>
<evidence type="ECO:0000313" key="3">
    <source>
        <dbReference type="Proteomes" id="UP000886879"/>
    </source>
</evidence>
<dbReference type="AlphaFoldDB" id="A0A9D0YSJ4"/>
<name>A0A9D0YSJ4_9FIRM</name>
<evidence type="ECO:0000313" key="2">
    <source>
        <dbReference type="EMBL" id="HIQ60954.1"/>
    </source>
</evidence>
<dbReference type="InterPro" id="IPR027396">
    <property type="entry name" value="DsrEFH-like"/>
</dbReference>
<dbReference type="InterPro" id="IPR001455">
    <property type="entry name" value="TusA-like"/>
</dbReference>
<reference evidence="2" key="2">
    <citation type="journal article" date="2021" name="PeerJ">
        <title>Extensive microbial diversity within the chicken gut microbiome revealed by metagenomics and culture.</title>
        <authorList>
            <person name="Gilroy R."/>
            <person name="Ravi A."/>
            <person name="Getino M."/>
            <person name="Pursley I."/>
            <person name="Horton D.L."/>
            <person name="Alikhan N.F."/>
            <person name="Baker D."/>
            <person name="Gharbi K."/>
            <person name="Hall N."/>
            <person name="Watson M."/>
            <person name="Adriaenssens E.M."/>
            <person name="Foster-Nyarko E."/>
            <person name="Jarju S."/>
            <person name="Secka A."/>
            <person name="Antonio M."/>
            <person name="Oren A."/>
            <person name="Chaudhuri R.R."/>
            <person name="La Ragione R."/>
            <person name="Hildebrand F."/>
            <person name="Pallen M.J."/>
        </authorList>
    </citation>
    <scope>NUCLEOTIDE SEQUENCE</scope>
    <source>
        <strain evidence="2">ChiGjej2B2-12916</strain>
    </source>
</reference>
<comment type="caution">
    <text evidence="2">The sequence shown here is derived from an EMBL/GenBank/DDBJ whole genome shotgun (WGS) entry which is preliminary data.</text>
</comment>
<dbReference type="SUPFAM" id="SSF75169">
    <property type="entry name" value="DsrEFH-like"/>
    <property type="match status" value="1"/>
</dbReference>
<accession>A0A9D0YSJ4</accession>
<reference evidence="2" key="1">
    <citation type="submission" date="2020-10" db="EMBL/GenBank/DDBJ databases">
        <authorList>
            <person name="Gilroy R."/>
        </authorList>
    </citation>
    <scope>NUCLEOTIDE SEQUENCE</scope>
    <source>
        <strain evidence="2">ChiGjej2B2-12916</strain>
    </source>
</reference>
<proteinExistence type="predicted"/>
<dbReference type="InterPro" id="IPR036868">
    <property type="entry name" value="TusA-like_sf"/>
</dbReference>
<dbReference type="NCBIfam" id="TIGR03527">
    <property type="entry name" value="selenium_YedF"/>
    <property type="match status" value="1"/>
</dbReference>
<dbReference type="Gene3D" id="3.30.110.40">
    <property type="entry name" value="TusA-like domain"/>
    <property type="match status" value="1"/>
</dbReference>